<dbReference type="OrthoDB" id="9802969at2"/>
<dbReference type="GO" id="GO:0006099">
    <property type="term" value="P:tricarboxylic acid cycle"/>
    <property type="evidence" value="ECO:0007669"/>
    <property type="project" value="UniProtKB-UniRule"/>
</dbReference>
<gene>
    <name evidence="4" type="primary">mdh</name>
    <name evidence="10" type="ORF">SAMN05660835_00616</name>
</gene>
<dbReference type="AlphaFoldDB" id="A0A1G6KJL0"/>
<keyword evidence="3 4" id="KW-0520">NAD</keyword>
<evidence type="ECO:0000256" key="5">
    <source>
        <dbReference type="PIRSR" id="PIRSR000102-1"/>
    </source>
</evidence>
<dbReference type="NCBIfam" id="TIGR01763">
    <property type="entry name" value="MalateDH_bact"/>
    <property type="match status" value="1"/>
</dbReference>
<comment type="function">
    <text evidence="4">Catalyzes the reversible oxidation of malate to oxaloacetate.</text>
</comment>
<accession>A0A1G6KJL0</accession>
<evidence type="ECO:0000256" key="4">
    <source>
        <dbReference type="HAMAP-Rule" id="MF_00487"/>
    </source>
</evidence>
<feature type="domain" description="Lactate/malate dehydrogenase N-terminal" evidence="8">
    <location>
        <begin position="6"/>
        <end position="145"/>
    </location>
</feature>
<evidence type="ECO:0000256" key="7">
    <source>
        <dbReference type="PIRSR" id="PIRSR000102-3"/>
    </source>
</evidence>
<dbReference type="PIRSF" id="PIRSF000102">
    <property type="entry name" value="Lac_mal_DH"/>
    <property type="match status" value="1"/>
</dbReference>
<keyword evidence="1 4" id="KW-0816">Tricarboxylic acid cycle</keyword>
<dbReference type="PANTHER" id="PTHR43128">
    <property type="entry name" value="L-2-HYDROXYCARBOXYLATE DEHYDROGENASE (NAD(P)(+))"/>
    <property type="match status" value="1"/>
</dbReference>
<dbReference type="GO" id="GO:0030060">
    <property type="term" value="F:L-malate dehydrogenase (NAD+) activity"/>
    <property type="evidence" value="ECO:0007669"/>
    <property type="project" value="UniProtKB-UniRule"/>
</dbReference>
<dbReference type="InterPro" id="IPR011275">
    <property type="entry name" value="Malate_DH_type3"/>
</dbReference>
<dbReference type="PANTHER" id="PTHR43128:SF16">
    <property type="entry name" value="L-LACTATE DEHYDROGENASE"/>
    <property type="match status" value="1"/>
</dbReference>
<dbReference type="Pfam" id="PF00056">
    <property type="entry name" value="Ldh_1_N"/>
    <property type="match status" value="1"/>
</dbReference>
<dbReference type="Proteomes" id="UP000199411">
    <property type="component" value="Unassembled WGS sequence"/>
</dbReference>
<feature type="binding site" evidence="4 6">
    <location>
        <position position="85"/>
    </location>
    <ligand>
        <name>substrate</name>
    </ligand>
</feature>
<comment type="catalytic activity">
    <reaction evidence="4">
        <text>(S)-malate + NAD(+) = oxaloacetate + NADH + H(+)</text>
        <dbReference type="Rhea" id="RHEA:21432"/>
        <dbReference type="ChEBI" id="CHEBI:15378"/>
        <dbReference type="ChEBI" id="CHEBI:15589"/>
        <dbReference type="ChEBI" id="CHEBI:16452"/>
        <dbReference type="ChEBI" id="CHEBI:57540"/>
        <dbReference type="ChEBI" id="CHEBI:57945"/>
        <dbReference type="EC" id="1.1.1.37"/>
    </reaction>
</comment>
<dbReference type="InterPro" id="IPR022383">
    <property type="entry name" value="Lactate/malate_DH_C"/>
</dbReference>
<feature type="binding site" evidence="4 6">
    <location>
        <position position="91"/>
    </location>
    <ligand>
        <name>substrate</name>
    </ligand>
</feature>
<organism evidence="10 11">
    <name type="scientific">Desulfurella multipotens</name>
    <dbReference type="NCBI Taxonomy" id="79269"/>
    <lineage>
        <taxon>Bacteria</taxon>
        <taxon>Pseudomonadati</taxon>
        <taxon>Campylobacterota</taxon>
        <taxon>Desulfurellia</taxon>
        <taxon>Desulfurellales</taxon>
        <taxon>Desulfurellaceae</taxon>
        <taxon>Desulfurella</taxon>
    </lineage>
</organism>
<dbReference type="HAMAP" id="MF_00487">
    <property type="entry name" value="Malate_dehydrog_3"/>
    <property type="match status" value="1"/>
</dbReference>
<dbReference type="EMBL" id="FMYU01000004">
    <property type="protein sequence ID" value="SDC31302.1"/>
    <property type="molecule type" value="Genomic_DNA"/>
</dbReference>
<dbReference type="InterPro" id="IPR036291">
    <property type="entry name" value="NAD(P)-bd_dom_sf"/>
</dbReference>
<dbReference type="GO" id="GO:0004459">
    <property type="term" value="F:L-lactate dehydrogenase (NAD+) activity"/>
    <property type="evidence" value="ECO:0007669"/>
    <property type="project" value="TreeGrafter"/>
</dbReference>
<feature type="binding site" evidence="4 6">
    <location>
        <position position="154"/>
    </location>
    <ligand>
        <name>substrate</name>
    </ligand>
</feature>
<dbReference type="EC" id="1.1.1.37" evidence="4"/>
<keyword evidence="11" id="KW-1185">Reference proteome</keyword>
<dbReference type="InterPro" id="IPR001557">
    <property type="entry name" value="L-lactate/malate_DH"/>
</dbReference>
<dbReference type="RefSeq" id="WP_025391488.1">
    <property type="nucleotide sequence ID" value="NZ_FMYU01000004.1"/>
</dbReference>
<evidence type="ECO:0000256" key="1">
    <source>
        <dbReference type="ARBA" id="ARBA00022532"/>
    </source>
</evidence>
<dbReference type="FunFam" id="3.90.110.10:FF:000004">
    <property type="entry name" value="Malate dehydrogenase"/>
    <property type="match status" value="1"/>
</dbReference>
<evidence type="ECO:0000259" key="8">
    <source>
        <dbReference type="Pfam" id="PF00056"/>
    </source>
</evidence>
<feature type="active site" description="Proton acceptor" evidence="4 5">
    <location>
        <position position="178"/>
    </location>
</feature>
<sequence length="316" mass="34148">MLANAKISVIGAGQVGATTAVRIAEKELARQVVLVDIVEGLPQGKALDEMEASPIEGFDTEIIGTNDYKDTENSDIVVITSGLPRKPGMSRDDLLSVNVKIVKEVTEQVAKYSPNSIIIVVTNPLDAMVYTASKVSGFADNKVMGQAGCLDSTRFKRFIAWEAGVSVKSVEAMTLGGHGDDMVPLVSYSTIRGVPISQFFTKEQIDRLVDRTRNGGGEIVKLLKTGSAFYATSSAIVQMIDSIVRDKKDVLPCAVKTQGKYGLEKDLFVGLPVKLGMSGVEEIVELKLSEEELKALKVSADHVKELCNRVEELKLL</sequence>
<reference evidence="11" key="1">
    <citation type="submission" date="2016-10" db="EMBL/GenBank/DDBJ databases">
        <authorList>
            <person name="Varghese N."/>
            <person name="Submissions S."/>
        </authorList>
    </citation>
    <scope>NUCLEOTIDE SEQUENCE [LARGE SCALE GENOMIC DNA]</scope>
    <source>
        <strain evidence="11">DSM 8415</strain>
    </source>
</reference>
<dbReference type="NCBIfam" id="NF004863">
    <property type="entry name" value="PRK06223.1"/>
    <property type="match status" value="1"/>
</dbReference>
<dbReference type="SUPFAM" id="SSF51735">
    <property type="entry name" value="NAD(P)-binding Rossmann-fold domains"/>
    <property type="match status" value="1"/>
</dbReference>
<feature type="binding site" evidence="4 7">
    <location>
        <begin position="121"/>
        <end position="123"/>
    </location>
    <ligand>
        <name>NAD(+)</name>
        <dbReference type="ChEBI" id="CHEBI:57540"/>
    </ligand>
</feature>
<dbReference type="PRINTS" id="PR00086">
    <property type="entry name" value="LLDHDRGNASE"/>
</dbReference>
<feature type="binding site" evidence="4 7">
    <location>
        <position position="98"/>
    </location>
    <ligand>
        <name>NAD(+)</name>
        <dbReference type="ChEBI" id="CHEBI:57540"/>
    </ligand>
</feature>
<evidence type="ECO:0000256" key="2">
    <source>
        <dbReference type="ARBA" id="ARBA00023002"/>
    </source>
</evidence>
<dbReference type="Pfam" id="PF02866">
    <property type="entry name" value="Ldh_1_C"/>
    <property type="match status" value="1"/>
</dbReference>
<protein>
    <recommendedName>
        <fullName evidence="4">Malate dehydrogenase</fullName>
        <ecNumber evidence="4">1.1.1.37</ecNumber>
    </recommendedName>
</protein>
<feature type="binding site" evidence="4 7">
    <location>
        <position position="36"/>
    </location>
    <ligand>
        <name>NAD(+)</name>
        <dbReference type="ChEBI" id="CHEBI:57540"/>
    </ligand>
</feature>
<feature type="binding site" evidence="4 7">
    <location>
        <begin position="11"/>
        <end position="16"/>
    </location>
    <ligand>
        <name>NAD(+)</name>
        <dbReference type="ChEBI" id="CHEBI:57540"/>
    </ligand>
</feature>
<keyword evidence="2 4" id="KW-0560">Oxidoreductase</keyword>
<evidence type="ECO:0000256" key="3">
    <source>
        <dbReference type="ARBA" id="ARBA00023027"/>
    </source>
</evidence>
<proteinExistence type="inferred from homology"/>
<evidence type="ECO:0000256" key="6">
    <source>
        <dbReference type="PIRSR" id="PIRSR000102-2"/>
    </source>
</evidence>
<comment type="similarity">
    <text evidence="4">Belongs to the LDH/MDH superfamily. MDH type 3 family.</text>
</comment>
<feature type="binding site" evidence="4 6">
    <location>
        <position position="123"/>
    </location>
    <ligand>
        <name>substrate</name>
    </ligand>
</feature>
<evidence type="ECO:0000313" key="11">
    <source>
        <dbReference type="Proteomes" id="UP000199411"/>
    </source>
</evidence>
<dbReference type="InterPro" id="IPR001236">
    <property type="entry name" value="Lactate/malate_DH_N"/>
</dbReference>
<evidence type="ECO:0000313" key="10">
    <source>
        <dbReference type="EMBL" id="SDC31302.1"/>
    </source>
</evidence>
<dbReference type="GO" id="GO:0006089">
    <property type="term" value="P:lactate metabolic process"/>
    <property type="evidence" value="ECO:0007669"/>
    <property type="project" value="TreeGrafter"/>
</dbReference>
<dbReference type="Gene3D" id="3.40.50.720">
    <property type="entry name" value="NAD(P)-binding Rossmann-like Domain"/>
    <property type="match status" value="1"/>
</dbReference>
<dbReference type="SMR" id="A0A1G6KJL0"/>
<dbReference type="SUPFAM" id="SSF56327">
    <property type="entry name" value="LDH C-terminal domain-like"/>
    <property type="match status" value="1"/>
</dbReference>
<feature type="domain" description="Lactate/malate dehydrogenase C-terminal" evidence="9">
    <location>
        <begin position="150"/>
        <end position="312"/>
    </location>
</feature>
<name>A0A1G6KJL0_9BACT</name>
<dbReference type="Gene3D" id="3.90.110.10">
    <property type="entry name" value="Lactate dehydrogenase/glycoside hydrolase, family 4, C-terminal"/>
    <property type="match status" value="1"/>
</dbReference>
<dbReference type="InterPro" id="IPR015955">
    <property type="entry name" value="Lactate_DH/Glyco_Ohase_4_C"/>
</dbReference>
<dbReference type="FunFam" id="3.40.50.720:FF:000018">
    <property type="entry name" value="Malate dehydrogenase"/>
    <property type="match status" value="1"/>
</dbReference>
<dbReference type="CDD" id="cd01339">
    <property type="entry name" value="LDH-like_MDH"/>
    <property type="match status" value="1"/>
</dbReference>
<evidence type="ECO:0000259" key="9">
    <source>
        <dbReference type="Pfam" id="PF02866"/>
    </source>
</evidence>